<dbReference type="VEuPathDB" id="VectorBase:AMAM022304"/>
<reference evidence="3" key="1">
    <citation type="submission" date="2013-09" db="EMBL/GenBank/DDBJ databases">
        <title>The Genome Sequence of Anopheles maculatus species B.</title>
        <authorList>
            <consortium name="The Broad Institute Genomics Platform"/>
            <person name="Neafsey D.E."/>
            <person name="Besansky N."/>
            <person name="Howell P."/>
            <person name="Walton C."/>
            <person name="Young S.K."/>
            <person name="Zeng Q."/>
            <person name="Gargeya S."/>
            <person name="Fitzgerald M."/>
            <person name="Haas B."/>
            <person name="Abouelleil A."/>
            <person name="Allen A.W."/>
            <person name="Alvarado L."/>
            <person name="Arachchi H.M."/>
            <person name="Berlin A.M."/>
            <person name="Chapman S.B."/>
            <person name="Gainer-Dewar J."/>
            <person name="Goldberg J."/>
            <person name="Griggs A."/>
            <person name="Gujja S."/>
            <person name="Hansen M."/>
            <person name="Howarth C."/>
            <person name="Imamovic A."/>
            <person name="Ireland A."/>
            <person name="Larimer J."/>
            <person name="McCowan C."/>
            <person name="Murphy C."/>
            <person name="Pearson M."/>
            <person name="Poon T.W."/>
            <person name="Priest M."/>
            <person name="Roberts A."/>
            <person name="Saif S."/>
            <person name="Shea T."/>
            <person name="Sisk P."/>
            <person name="Sykes S."/>
            <person name="Wortman J."/>
            <person name="Nusbaum C."/>
            <person name="Birren B."/>
        </authorList>
    </citation>
    <scope>NUCLEOTIDE SEQUENCE [LARGE SCALE GENOMIC DNA]</scope>
    <source>
        <strain evidence="3">maculatus3</strain>
    </source>
</reference>
<dbReference type="Proteomes" id="UP000075901">
    <property type="component" value="Unassembled WGS sequence"/>
</dbReference>
<evidence type="ECO:0000313" key="3">
    <source>
        <dbReference type="Proteomes" id="UP000075901"/>
    </source>
</evidence>
<name>A0A182T9F1_9DIPT</name>
<evidence type="ECO:0000313" key="2">
    <source>
        <dbReference type="EnsemblMetazoa" id="AMAM022304-PA"/>
    </source>
</evidence>
<dbReference type="AlphaFoldDB" id="A0A182T9F1"/>
<protein>
    <submittedName>
        <fullName evidence="2">Uncharacterized protein</fullName>
    </submittedName>
</protein>
<reference evidence="2" key="2">
    <citation type="submission" date="2020-05" db="UniProtKB">
        <authorList>
            <consortium name="EnsemblMetazoa"/>
        </authorList>
    </citation>
    <scope>IDENTIFICATION</scope>
    <source>
        <strain evidence="2">maculatus3</strain>
    </source>
</reference>
<proteinExistence type="predicted"/>
<accession>A0A182T9F1</accession>
<keyword evidence="3" id="KW-1185">Reference proteome</keyword>
<organism evidence="2 3">
    <name type="scientific">Anopheles maculatus</name>
    <dbReference type="NCBI Taxonomy" id="74869"/>
    <lineage>
        <taxon>Eukaryota</taxon>
        <taxon>Metazoa</taxon>
        <taxon>Ecdysozoa</taxon>
        <taxon>Arthropoda</taxon>
        <taxon>Hexapoda</taxon>
        <taxon>Insecta</taxon>
        <taxon>Pterygota</taxon>
        <taxon>Neoptera</taxon>
        <taxon>Endopterygota</taxon>
        <taxon>Diptera</taxon>
        <taxon>Nematocera</taxon>
        <taxon>Culicoidea</taxon>
        <taxon>Culicidae</taxon>
        <taxon>Anophelinae</taxon>
        <taxon>Anopheles</taxon>
        <taxon>Anopheles maculatus group</taxon>
    </lineage>
</organism>
<keyword evidence="1" id="KW-0732">Signal</keyword>
<feature type="signal peptide" evidence="1">
    <location>
        <begin position="1"/>
        <end position="34"/>
    </location>
</feature>
<dbReference type="EnsemblMetazoa" id="AMAM022304-RA">
    <property type="protein sequence ID" value="AMAM022304-PA"/>
    <property type="gene ID" value="AMAM022304"/>
</dbReference>
<sequence>MVPREIRVPFRVVHRRLLLLLLLLLLLQVLRVRGSQEPSEPATVRCCVPFVPCGRVVLAAECSAPGSAITCRPLPMGLFERNRDLALGCAHCLKYLPASDPQKKGPRSGWAEINYQHGTVG</sequence>
<evidence type="ECO:0000256" key="1">
    <source>
        <dbReference type="SAM" id="SignalP"/>
    </source>
</evidence>
<feature type="chain" id="PRO_5008136574" evidence="1">
    <location>
        <begin position="35"/>
        <end position="121"/>
    </location>
</feature>